<sequence length="546" mass="61388">MKILLLTHSFNSLTQRLYVEIERLGHEVSVEFDINDHVTEEAVDLFQPDILIAPFLKRAIPESVWSKLTCLIVHPGPKGDRGPSSLDWAILRGEKQWGVTLLQAVADMDAGPIWASRRFAMRTAPKSSIYRNEVSDGAVECVLEALAKFQDRNFIPEPLQGDGNWNGLMKQTDRHIDWGTDDSATVLRKIQCGDGNPGVLDIINDSEVYLHNACLEPSLKGTPGDILATRNGAICRATTDGAIWIGHLRKKGKDTFKLPATEILGLPYGEGERDITFEKEGEIGYLHFPFHNGAMNTDQCQRLLHAYENARTDKDIHTIVLMGGEDFFSNGIHLNAIEAAPRPAEESWHNINAMDDLCEAIIRTTDKVTVAALSGNAGAGGVFFALTCDKIYARNGVVLNPHYKNMGNLFGSEYWTYLLPKRVGTGNESLVMEHRLPISAINGVEMGLLTSCFGETVAQFREILRKKVHELDHHAILADKPVVREKDEAKKPLNEYRREELEHMKLNFFGFDPSYHVARYKFVLREPKSHTPLYLAKHRQRVKNRM</sequence>
<dbReference type="PANTHER" id="PTHR43388">
    <property type="entry name" value="HYDROGENASE MATURATION FACTOR HOXX"/>
    <property type="match status" value="1"/>
</dbReference>
<dbReference type="Pfam" id="PF00378">
    <property type="entry name" value="ECH_1"/>
    <property type="match status" value="1"/>
</dbReference>
<dbReference type="CDD" id="cd06558">
    <property type="entry name" value="crotonase-like"/>
    <property type="match status" value="1"/>
</dbReference>
<accession>A0A917C4R9</accession>
<dbReference type="RefSeq" id="WP_188666276.1">
    <property type="nucleotide sequence ID" value="NZ_BMHV01000023.1"/>
</dbReference>
<dbReference type="Gene3D" id="3.90.226.10">
    <property type="entry name" value="2-enoyl-CoA Hydratase, Chain A, domain 1"/>
    <property type="match status" value="1"/>
</dbReference>
<dbReference type="PANTHER" id="PTHR43388:SF1">
    <property type="entry name" value="HYDROGENASE MATURATION FACTOR HOXX"/>
    <property type="match status" value="1"/>
</dbReference>
<dbReference type="InterPro" id="IPR009188">
    <property type="entry name" value="NiFe-hyd_mat_HypX/HoxX"/>
</dbReference>
<dbReference type="EMBL" id="BMHV01000023">
    <property type="protein sequence ID" value="GGF72009.1"/>
    <property type="molecule type" value="Genomic_DNA"/>
</dbReference>
<dbReference type="GO" id="GO:0003824">
    <property type="term" value="F:catalytic activity"/>
    <property type="evidence" value="ECO:0007669"/>
    <property type="project" value="InterPro"/>
</dbReference>
<dbReference type="Proteomes" id="UP000632498">
    <property type="component" value="Unassembled WGS sequence"/>
</dbReference>
<dbReference type="InterPro" id="IPR036477">
    <property type="entry name" value="Formyl_transf_N_sf"/>
</dbReference>
<dbReference type="SUPFAM" id="SSF53328">
    <property type="entry name" value="Formyltransferase"/>
    <property type="match status" value="1"/>
</dbReference>
<dbReference type="CDD" id="cd08650">
    <property type="entry name" value="FMT_core_HypX_N"/>
    <property type="match status" value="1"/>
</dbReference>
<dbReference type="InterPro" id="IPR029045">
    <property type="entry name" value="ClpP/crotonase-like_dom_sf"/>
</dbReference>
<reference evidence="2" key="2">
    <citation type="submission" date="2020-09" db="EMBL/GenBank/DDBJ databases">
        <authorList>
            <person name="Sun Q."/>
            <person name="Zhou Y."/>
        </authorList>
    </citation>
    <scope>NUCLEOTIDE SEQUENCE</scope>
    <source>
        <strain evidence="2">CGMCC 1.15254</strain>
    </source>
</reference>
<dbReference type="AlphaFoldDB" id="A0A917C4R9"/>
<evidence type="ECO:0000313" key="2">
    <source>
        <dbReference type="EMBL" id="GGF72009.1"/>
    </source>
</evidence>
<name>A0A917C4R9_9PROT</name>
<dbReference type="Gene3D" id="3.40.50.12230">
    <property type="match status" value="1"/>
</dbReference>
<dbReference type="InterPro" id="IPR001753">
    <property type="entry name" value="Enoyl-CoA_hydra/iso"/>
</dbReference>
<comment type="caution">
    <text evidence="2">The sequence shown here is derived from an EMBL/GenBank/DDBJ whole genome shotgun (WGS) entry which is preliminary data.</text>
</comment>
<dbReference type="InterPro" id="IPR005793">
    <property type="entry name" value="Formyl_trans_C"/>
</dbReference>
<dbReference type="InterPro" id="IPR011034">
    <property type="entry name" value="Formyl_transferase-like_C_sf"/>
</dbReference>
<dbReference type="CDD" id="cd08701">
    <property type="entry name" value="FMT_C_HypX"/>
    <property type="match status" value="1"/>
</dbReference>
<dbReference type="Pfam" id="PF02911">
    <property type="entry name" value="Formyl_trans_C"/>
    <property type="match status" value="1"/>
</dbReference>
<dbReference type="SUPFAM" id="SSF52096">
    <property type="entry name" value="ClpP/crotonase"/>
    <property type="match status" value="1"/>
</dbReference>
<evidence type="ECO:0000259" key="1">
    <source>
        <dbReference type="Pfam" id="PF02911"/>
    </source>
</evidence>
<keyword evidence="3" id="KW-1185">Reference proteome</keyword>
<proteinExistence type="predicted"/>
<protein>
    <submittedName>
        <fullName evidence="2">Hydrogenase maturation protein</fullName>
    </submittedName>
</protein>
<feature type="domain" description="Formyl transferase C-terminal" evidence="1">
    <location>
        <begin position="169"/>
        <end position="257"/>
    </location>
</feature>
<dbReference type="SUPFAM" id="SSF50486">
    <property type="entry name" value="FMT C-terminal domain-like"/>
    <property type="match status" value="1"/>
</dbReference>
<gene>
    <name evidence="2" type="primary">hoxX</name>
    <name evidence="2" type="ORF">GCM10011332_27450</name>
</gene>
<dbReference type="PIRSF" id="PIRSF006787">
    <property type="entry name" value="Hydrgn_mat_HoxX"/>
    <property type="match status" value="1"/>
</dbReference>
<evidence type="ECO:0000313" key="3">
    <source>
        <dbReference type="Proteomes" id="UP000632498"/>
    </source>
</evidence>
<reference evidence="2" key="1">
    <citation type="journal article" date="2014" name="Int. J. Syst. Evol. Microbiol.">
        <title>Complete genome sequence of Corynebacterium casei LMG S-19264T (=DSM 44701T), isolated from a smear-ripened cheese.</title>
        <authorList>
            <consortium name="US DOE Joint Genome Institute (JGI-PGF)"/>
            <person name="Walter F."/>
            <person name="Albersmeier A."/>
            <person name="Kalinowski J."/>
            <person name="Ruckert C."/>
        </authorList>
    </citation>
    <scope>NUCLEOTIDE SEQUENCE</scope>
    <source>
        <strain evidence="2">CGMCC 1.15254</strain>
    </source>
</reference>
<dbReference type="InterPro" id="IPR047180">
    <property type="entry name" value="HoxX-like"/>
</dbReference>
<organism evidence="2 3">
    <name type="scientific">Terasakiella brassicae</name>
    <dbReference type="NCBI Taxonomy" id="1634917"/>
    <lineage>
        <taxon>Bacteria</taxon>
        <taxon>Pseudomonadati</taxon>
        <taxon>Pseudomonadota</taxon>
        <taxon>Alphaproteobacteria</taxon>
        <taxon>Rhodospirillales</taxon>
        <taxon>Terasakiellaceae</taxon>
        <taxon>Terasakiella</taxon>
    </lineage>
</organism>